<evidence type="ECO:0000313" key="2">
    <source>
        <dbReference type="EMBL" id="CAD8804871.1"/>
    </source>
</evidence>
<accession>A0A7S0W3R1</accession>
<keyword evidence="1" id="KW-1133">Transmembrane helix</keyword>
<protein>
    <submittedName>
        <fullName evidence="2">Uncharacterized protein</fullName>
    </submittedName>
</protein>
<dbReference type="InterPro" id="IPR038665">
    <property type="entry name" value="Voltage-dep_anion_channel_sf"/>
</dbReference>
<dbReference type="GO" id="GO:0005886">
    <property type="term" value="C:plasma membrane"/>
    <property type="evidence" value="ECO:0007669"/>
    <property type="project" value="TreeGrafter"/>
</dbReference>
<dbReference type="GO" id="GO:0046583">
    <property type="term" value="F:monoatomic cation efflux transmembrane transporter activity"/>
    <property type="evidence" value="ECO:0007669"/>
    <property type="project" value="TreeGrafter"/>
</dbReference>
<dbReference type="PANTHER" id="PTHR37955:SF1">
    <property type="entry name" value="DEP DOMAIN-CONTAINING PROTEIN"/>
    <property type="match status" value="1"/>
</dbReference>
<dbReference type="Gene3D" id="1.50.10.150">
    <property type="entry name" value="Voltage-dependent anion channel"/>
    <property type="match status" value="1"/>
</dbReference>
<dbReference type="EMBL" id="HBFN01032060">
    <property type="protein sequence ID" value="CAD8804871.1"/>
    <property type="molecule type" value="Transcribed_RNA"/>
</dbReference>
<reference evidence="2" key="1">
    <citation type="submission" date="2021-01" db="EMBL/GenBank/DDBJ databases">
        <authorList>
            <person name="Corre E."/>
            <person name="Pelletier E."/>
            <person name="Niang G."/>
            <person name="Scheremetjew M."/>
            <person name="Finn R."/>
            <person name="Kale V."/>
            <person name="Holt S."/>
            <person name="Cochrane G."/>
            <person name="Meng A."/>
            <person name="Brown T."/>
            <person name="Cohen L."/>
        </authorList>
    </citation>
    <scope>NUCLEOTIDE SEQUENCE</scope>
    <source>
        <strain evidence="2">CCMP443</strain>
    </source>
</reference>
<name>A0A7S0W3R1_9CRYP</name>
<keyword evidence="1" id="KW-0812">Transmembrane</keyword>
<evidence type="ECO:0000256" key="1">
    <source>
        <dbReference type="SAM" id="Phobius"/>
    </source>
</evidence>
<feature type="transmembrane region" description="Helical" evidence="1">
    <location>
        <begin position="43"/>
        <end position="63"/>
    </location>
</feature>
<feature type="transmembrane region" description="Helical" evidence="1">
    <location>
        <begin position="18"/>
        <end position="36"/>
    </location>
</feature>
<keyword evidence="1" id="KW-0472">Membrane</keyword>
<dbReference type="PANTHER" id="PTHR37955">
    <property type="entry name" value="TELLURITE RESISTANCE PROTEIN TEHA"/>
    <property type="match status" value="1"/>
</dbReference>
<sequence length="145" mass="15689">MYKTVSPGMPSPERQEPLVAIFAAPAALLLTVWIALGGHQGHTLTHFLFLLEMLAVVFVASRIPRLASLPFTPEHSAFTFPADIAAKACIVYSHMYLVTSGTMVVCSWLFLFFATFAVSVTLARFCRAGLQALSDPDSLSDPEAA</sequence>
<dbReference type="InterPro" id="IPR052951">
    <property type="entry name" value="Tellurite_res_ion_channel"/>
</dbReference>
<dbReference type="AlphaFoldDB" id="A0A7S0W3R1"/>
<proteinExistence type="predicted"/>
<gene>
    <name evidence="2" type="ORF">HTEP1355_LOCUS18550</name>
</gene>
<organism evidence="2">
    <name type="scientific">Hemiselmis tepida</name>
    <dbReference type="NCBI Taxonomy" id="464990"/>
    <lineage>
        <taxon>Eukaryota</taxon>
        <taxon>Cryptophyceae</taxon>
        <taxon>Cryptomonadales</taxon>
        <taxon>Hemiselmidaceae</taxon>
        <taxon>Hemiselmis</taxon>
    </lineage>
</organism>
<feature type="transmembrane region" description="Helical" evidence="1">
    <location>
        <begin position="102"/>
        <end position="123"/>
    </location>
</feature>